<dbReference type="RefSeq" id="XP_065650491.1">
    <property type="nucleotide sequence ID" value="XM_065794419.1"/>
</dbReference>
<gene>
    <name evidence="2" type="primary">LOC136078636</name>
</gene>
<dbReference type="GeneID" id="136078636"/>
<evidence type="ECO:0000313" key="2">
    <source>
        <dbReference type="RefSeq" id="XP_065650491.1"/>
    </source>
</evidence>
<dbReference type="PANTHER" id="PTHR45786:SF74">
    <property type="entry name" value="ATP-DEPENDENT DNA HELICASE"/>
    <property type="match status" value="1"/>
</dbReference>
<reference evidence="2" key="1">
    <citation type="submission" date="2025-08" db="UniProtKB">
        <authorList>
            <consortium name="RefSeq"/>
        </authorList>
    </citation>
    <scope>IDENTIFICATION</scope>
</reference>
<evidence type="ECO:0000313" key="1">
    <source>
        <dbReference type="Proteomes" id="UP001652625"/>
    </source>
</evidence>
<organism evidence="1 2">
    <name type="scientific">Hydra vulgaris</name>
    <name type="common">Hydra</name>
    <name type="synonym">Hydra attenuata</name>
    <dbReference type="NCBI Taxonomy" id="6087"/>
    <lineage>
        <taxon>Eukaryota</taxon>
        <taxon>Metazoa</taxon>
        <taxon>Cnidaria</taxon>
        <taxon>Hydrozoa</taxon>
        <taxon>Hydroidolina</taxon>
        <taxon>Anthoathecata</taxon>
        <taxon>Aplanulata</taxon>
        <taxon>Hydridae</taxon>
        <taxon>Hydra</taxon>
    </lineage>
</organism>
<accession>A0ABM4BN38</accession>
<sequence length="154" mass="17479">MQQRGNDLCLRDLMFQLQTIITEQSPFAPAFKNMAEVEDEVIRQAAVEGRQASVVKMSLLKRGDRRRYNLPSHDEVVVVFVGEDGAPPTSREVVIYPKGHPLKIVSSMSANLDPMIYPLFFPRGDAGWHNQLVHNPERATLVRNHITLSQFIQL</sequence>
<name>A0ABM4BN38_HYDVU</name>
<protein>
    <submittedName>
        <fullName evidence="2">Uncharacterized protein LOC136078636</fullName>
    </submittedName>
</protein>
<dbReference type="PANTHER" id="PTHR45786">
    <property type="entry name" value="DNA BINDING PROTEIN-LIKE"/>
    <property type="match status" value="1"/>
</dbReference>
<dbReference type="Proteomes" id="UP001652625">
    <property type="component" value="Chromosome 03"/>
</dbReference>
<proteinExistence type="predicted"/>
<keyword evidence="1" id="KW-1185">Reference proteome</keyword>